<evidence type="ECO:0000313" key="2">
    <source>
        <dbReference type="EMBL" id="AYF76945.1"/>
    </source>
</evidence>
<feature type="domain" description="SnoaL-like" evidence="1">
    <location>
        <begin position="5"/>
        <end position="123"/>
    </location>
</feature>
<sequence>MPFTTADRLAIHELLALHGHVSDTGDFARFPEIFTDNVEYDLTAYGAGVITGIPSLIALALQLGDRNPLAHHVTNIIVTPTTPTSAQALSKGLAVNLDGTTASVTYEDTLHQTPAGWRITHCRVLPRQKPLTP</sequence>
<gene>
    <name evidence="2" type="ORF">D7D52_27620</name>
</gene>
<keyword evidence="3" id="KW-1185">Reference proteome</keyword>
<proteinExistence type="predicted"/>
<dbReference type="AlphaFoldDB" id="A0A386ZK23"/>
<dbReference type="EMBL" id="CP032568">
    <property type="protein sequence ID" value="AYF76945.1"/>
    <property type="molecule type" value="Genomic_DNA"/>
</dbReference>
<evidence type="ECO:0000313" key="3">
    <source>
        <dbReference type="Proteomes" id="UP000267164"/>
    </source>
</evidence>
<protein>
    <submittedName>
        <fullName evidence="2">Nuclear transport factor 2 family protein</fullName>
    </submittedName>
</protein>
<dbReference type="InterPro" id="IPR037401">
    <property type="entry name" value="SnoaL-like"/>
</dbReference>
<dbReference type="Gene3D" id="3.10.450.50">
    <property type="match status" value="1"/>
</dbReference>
<reference evidence="2 3" key="1">
    <citation type="submission" date="2018-09" db="EMBL/GenBank/DDBJ databases">
        <title>Nocardia yunnanensis sp. nov., an actinomycete isolated from a soil sample.</title>
        <authorList>
            <person name="Zhang J."/>
        </authorList>
    </citation>
    <scope>NUCLEOTIDE SEQUENCE [LARGE SCALE GENOMIC DNA]</scope>
    <source>
        <strain evidence="2 3">CFHS0054</strain>
    </source>
</reference>
<evidence type="ECO:0000259" key="1">
    <source>
        <dbReference type="Pfam" id="PF13577"/>
    </source>
</evidence>
<name>A0A386ZK23_9NOCA</name>
<dbReference type="InterPro" id="IPR032710">
    <property type="entry name" value="NTF2-like_dom_sf"/>
</dbReference>
<dbReference type="Proteomes" id="UP000267164">
    <property type="component" value="Chromosome"/>
</dbReference>
<dbReference type="OrthoDB" id="9180262at2"/>
<dbReference type="Pfam" id="PF13577">
    <property type="entry name" value="SnoaL_4"/>
    <property type="match status" value="1"/>
</dbReference>
<dbReference type="KEGG" id="nyu:D7D52_27620"/>
<accession>A0A386ZK23</accession>
<organism evidence="2 3">
    <name type="scientific">Nocardia yunnanensis</name>
    <dbReference type="NCBI Taxonomy" id="2382165"/>
    <lineage>
        <taxon>Bacteria</taxon>
        <taxon>Bacillati</taxon>
        <taxon>Actinomycetota</taxon>
        <taxon>Actinomycetes</taxon>
        <taxon>Mycobacteriales</taxon>
        <taxon>Nocardiaceae</taxon>
        <taxon>Nocardia</taxon>
    </lineage>
</organism>
<dbReference type="RefSeq" id="WP_120740958.1">
    <property type="nucleotide sequence ID" value="NZ_CP032568.1"/>
</dbReference>
<dbReference type="SUPFAM" id="SSF54427">
    <property type="entry name" value="NTF2-like"/>
    <property type="match status" value="1"/>
</dbReference>